<dbReference type="AlphaFoldDB" id="K0UVY8"/>
<comment type="caution">
    <text evidence="2">The sequence shown here is derived from an EMBL/GenBank/DDBJ whole genome shotgun (WGS) entry which is preliminary data.</text>
</comment>
<keyword evidence="3" id="KW-1185">Reference proteome</keyword>
<dbReference type="HOGENOM" id="CLU_1946477_0_0_11"/>
<protein>
    <submittedName>
        <fullName evidence="2">Uncharacterized protein</fullName>
    </submittedName>
</protein>
<accession>K0UVY8</accession>
<dbReference type="eggNOG" id="ENOG503090U">
    <property type="taxonomic scope" value="Bacteria"/>
</dbReference>
<dbReference type="EMBL" id="ALQA01000009">
    <property type="protein sequence ID" value="EJZ11322.1"/>
    <property type="molecule type" value="Genomic_DNA"/>
</dbReference>
<evidence type="ECO:0000313" key="3">
    <source>
        <dbReference type="Proteomes" id="UP000006072"/>
    </source>
</evidence>
<name>K0UVY8_MYCVA</name>
<keyword evidence="1" id="KW-0732">Signal</keyword>
<feature type="signal peptide" evidence="1">
    <location>
        <begin position="1"/>
        <end position="31"/>
    </location>
</feature>
<proteinExistence type="predicted"/>
<sequence>MSSAGTKVQVGAAACAIATAAILTPAVAAQADISLPVPAAPAITDIAAAPLINSVSFAEQGSWIWFGPTRDDGPTYTPVVSFYPLALVPGFLQPLFGWFADINFTACFLGLNARIGPYGTLSVGFSRGC</sequence>
<evidence type="ECO:0000256" key="1">
    <source>
        <dbReference type="SAM" id="SignalP"/>
    </source>
</evidence>
<dbReference type="Proteomes" id="UP000006072">
    <property type="component" value="Unassembled WGS sequence"/>
</dbReference>
<gene>
    <name evidence="2" type="ORF">MVAC_06197</name>
</gene>
<dbReference type="PATRIC" id="fig|1194972.3.peg.1259"/>
<reference evidence="2 3" key="1">
    <citation type="journal article" date="2012" name="J. Bacteriol.">
        <title>Complete Genome Sequence of Mycobacterium vaccae Type Strain ATCC 25954.</title>
        <authorList>
            <person name="Ho Y.S."/>
            <person name="Adroub S.A."/>
            <person name="Abadi M."/>
            <person name="Al Alwan B."/>
            <person name="Alkhateeb R."/>
            <person name="Gao G."/>
            <person name="Ragab A."/>
            <person name="Ali S."/>
            <person name="van Soolingen D."/>
            <person name="Bitter W."/>
            <person name="Pain A."/>
            <person name="Abdallah A.M."/>
        </authorList>
    </citation>
    <scope>NUCLEOTIDE SEQUENCE [LARGE SCALE GENOMIC DNA]</scope>
    <source>
        <strain evidence="2 3">ATCC 25954</strain>
    </source>
</reference>
<evidence type="ECO:0000313" key="2">
    <source>
        <dbReference type="EMBL" id="EJZ11322.1"/>
    </source>
</evidence>
<organism evidence="2 3">
    <name type="scientific">Mycolicibacterium vaccae ATCC 25954</name>
    <dbReference type="NCBI Taxonomy" id="1194972"/>
    <lineage>
        <taxon>Bacteria</taxon>
        <taxon>Bacillati</taxon>
        <taxon>Actinomycetota</taxon>
        <taxon>Actinomycetes</taxon>
        <taxon>Mycobacteriales</taxon>
        <taxon>Mycobacteriaceae</taxon>
        <taxon>Mycolicibacterium</taxon>
    </lineage>
</organism>
<feature type="chain" id="PRO_5003838792" evidence="1">
    <location>
        <begin position="32"/>
        <end position="129"/>
    </location>
</feature>